<sequence length="88" mass="9875">MIVNHSKHKSGKNIRKVNTLTIVIDDGQNCDNLSTTKMCAKNGVMMRRVKRGKIGQAKLIFLVNGDKKLQYYTLGCSRISPSRQKTGH</sequence>
<protein>
    <submittedName>
        <fullName evidence="3">RLI domain-containing protein</fullName>
    </submittedName>
</protein>
<reference evidence="3" key="1">
    <citation type="submission" date="2016-06" db="UniProtKB">
        <authorList>
            <consortium name="WormBaseParasite"/>
        </authorList>
    </citation>
    <scope>IDENTIFICATION</scope>
</reference>
<accession>A0A183HVZ6</accession>
<organism evidence="3">
    <name type="scientific">Onchocerca flexuosa</name>
    <dbReference type="NCBI Taxonomy" id="387005"/>
    <lineage>
        <taxon>Eukaryota</taxon>
        <taxon>Metazoa</taxon>
        <taxon>Ecdysozoa</taxon>
        <taxon>Nematoda</taxon>
        <taxon>Chromadorea</taxon>
        <taxon>Rhabditida</taxon>
        <taxon>Spirurina</taxon>
        <taxon>Spiruromorpha</taxon>
        <taxon>Filarioidea</taxon>
        <taxon>Onchocercidae</taxon>
        <taxon>Onchocerca</taxon>
    </lineage>
</organism>
<dbReference type="EMBL" id="UZAJ01017131">
    <property type="protein sequence ID" value="VDO78245.1"/>
    <property type="molecule type" value="Genomic_DNA"/>
</dbReference>
<name>A0A183HVZ6_9BILA</name>
<gene>
    <name evidence="1" type="ORF">OFLC_LOCUS11660</name>
</gene>
<keyword evidence="2" id="KW-1185">Reference proteome</keyword>
<dbReference type="AlphaFoldDB" id="A0A183HVZ6"/>
<dbReference type="WBParaSite" id="OFLC_0001165801-mRNA-1">
    <property type="protein sequence ID" value="OFLC_0001165801-mRNA-1"/>
    <property type="gene ID" value="OFLC_0001165801"/>
</dbReference>
<dbReference type="STRING" id="387005.A0A183HVZ6"/>
<dbReference type="Proteomes" id="UP000267606">
    <property type="component" value="Unassembled WGS sequence"/>
</dbReference>
<reference evidence="1 2" key="2">
    <citation type="submission" date="2018-11" db="EMBL/GenBank/DDBJ databases">
        <authorList>
            <consortium name="Pathogen Informatics"/>
        </authorList>
    </citation>
    <scope>NUCLEOTIDE SEQUENCE [LARGE SCALE GENOMIC DNA]</scope>
</reference>
<proteinExistence type="predicted"/>
<evidence type="ECO:0000313" key="3">
    <source>
        <dbReference type="WBParaSite" id="OFLC_0001165801-mRNA-1"/>
    </source>
</evidence>
<evidence type="ECO:0000313" key="2">
    <source>
        <dbReference type="Proteomes" id="UP000267606"/>
    </source>
</evidence>
<evidence type="ECO:0000313" key="1">
    <source>
        <dbReference type="EMBL" id="VDO78245.1"/>
    </source>
</evidence>